<keyword evidence="12" id="KW-1185">Reference proteome</keyword>
<keyword evidence="2" id="KW-0813">Transport</keyword>
<gene>
    <name evidence="11" type="ORF">GGQ92_002119</name>
</gene>
<keyword evidence="7 11" id="KW-0067">ATP-binding</keyword>
<keyword evidence="3" id="KW-1003">Cell membrane</keyword>
<feature type="domain" description="ABC transporter" evidence="10">
    <location>
        <begin position="257"/>
        <end position="501"/>
    </location>
</feature>
<keyword evidence="9" id="KW-0472">Membrane</keyword>
<dbReference type="CDD" id="cd03215">
    <property type="entry name" value="ABC_Carb_Monos_II"/>
    <property type="match status" value="1"/>
</dbReference>
<dbReference type="FunFam" id="3.40.50.300:FF:000127">
    <property type="entry name" value="Ribose import ATP-binding protein RbsA"/>
    <property type="match status" value="1"/>
</dbReference>
<evidence type="ECO:0000313" key="11">
    <source>
        <dbReference type="EMBL" id="MBB6513312.1"/>
    </source>
</evidence>
<evidence type="ECO:0000256" key="5">
    <source>
        <dbReference type="ARBA" id="ARBA00022737"/>
    </source>
</evidence>
<dbReference type="CDD" id="cd03216">
    <property type="entry name" value="ABC_Carb_Monos_I"/>
    <property type="match status" value="1"/>
</dbReference>
<evidence type="ECO:0000256" key="2">
    <source>
        <dbReference type="ARBA" id="ARBA00022448"/>
    </source>
</evidence>
<organism evidence="11 12">
    <name type="scientific">Gracilibacillus halotolerans</name>
    <dbReference type="NCBI Taxonomy" id="74386"/>
    <lineage>
        <taxon>Bacteria</taxon>
        <taxon>Bacillati</taxon>
        <taxon>Bacillota</taxon>
        <taxon>Bacilli</taxon>
        <taxon>Bacillales</taxon>
        <taxon>Bacillaceae</taxon>
        <taxon>Gracilibacillus</taxon>
    </lineage>
</organism>
<evidence type="ECO:0000256" key="7">
    <source>
        <dbReference type="ARBA" id="ARBA00022840"/>
    </source>
</evidence>
<sequence length="502" mass="56213">MTQTILKMEKINKSFNDVVVLNDVDFELKKGEVHALMGGNGAGKSTLMKILTGVYTANSGNILINGDPVRIEKPQDAQNAAIAMIFQEFSVIPTMSISENMFLNREELKKTGFINQKRLNEQTKELLRELNIKVDPNTKLEELSVGYWQMTEICKALSQDAKILIMDEPTATLTKKETTVLFQLIKKLKSKGISIIYISHRMDEIYKVSDRITVLRDGKHVITSPVDDLPMKSLVSHIVGQDMGDSFQWKERKNPFLDESNPVFEVQDLHSGSKVNGLSFKLFKGEILGIAGLMGSGRTEMSKAVFGIDKIDTGTIKVNGKPIKISNPQDAMNEGIALVPEDRRVQGLVLEHSLRENIMLPILNKVSKLSVIKNKSVNDVSERFIKKLNVKTDDIYKTMNLLSGGNQQKIVLSKWLANDPDILILDEPTNGVDIGAKSEIIEIIKELADQGKSVIVISSELSELLAVVDRILIFKEGKVDREIYRKDIVQEEDLEHAIQNEN</sequence>
<evidence type="ECO:0000256" key="8">
    <source>
        <dbReference type="ARBA" id="ARBA00022967"/>
    </source>
</evidence>
<name>A0A841RN54_9BACI</name>
<evidence type="ECO:0000256" key="4">
    <source>
        <dbReference type="ARBA" id="ARBA00022597"/>
    </source>
</evidence>
<dbReference type="SUPFAM" id="SSF52540">
    <property type="entry name" value="P-loop containing nucleoside triphosphate hydrolases"/>
    <property type="match status" value="2"/>
</dbReference>
<keyword evidence="6" id="KW-0547">Nucleotide-binding</keyword>
<dbReference type="Gene3D" id="3.40.50.300">
    <property type="entry name" value="P-loop containing nucleotide triphosphate hydrolases"/>
    <property type="match status" value="2"/>
</dbReference>
<dbReference type="InterPro" id="IPR027417">
    <property type="entry name" value="P-loop_NTPase"/>
</dbReference>
<dbReference type="GO" id="GO:0005524">
    <property type="term" value="F:ATP binding"/>
    <property type="evidence" value="ECO:0007669"/>
    <property type="project" value="UniProtKB-KW"/>
</dbReference>
<comment type="subcellular location">
    <subcellularLocation>
        <location evidence="1">Cell membrane</location>
        <topology evidence="1">Peripheral membrane protein</topology>
    </subcellularLocation>
</comment>
<evidence type="ECO:0000256" key="3">
    <source>
        <dbReference type="ARBA" id="ARBA00022475"/>
    </source>
</evidence>
<feature type="domain" description="ABC transporter" evidence="10">
    <location>
        <begin position="6"/>
        <end position="242"/>
    </location>
</feature>
<dbReference type="Proteomes" id="UP000572212">
    <property type="component" value="Unassembled WGS sequence"/>
</dbReference>
<keyword evidence="5" id="KW-0677">Repeat</keyword>
<dbReference type="InterPro" id="IPR003439">
    <property type="entry name" value="ABC_transporter-like_ATP-bd"/>
</dbReference>
<dbReference type="GO" id="GO:0005886">
    <property type="term" value="C:plasma membrane"/>
    <property type="evidence" value="ECO:0007669"/>
    <property type="project" value="UniProtKB-SubCell"/>
</dbReference>
<evidence type="ECO:0000256" key="6">
    <source>
        <dbReference type="ARBA" id="ARBA00022741"/>
    </source>
</evidence>
<protein>
    <submittedName>
        <fullName evidence="11">Ribose transport system ATP-binding protein</fullName>
    </submittedName>
</protein>
<dbReference type="RefSeq" id="WP_221437297.1">
    <property type="nucleotide sequence ID" value="NZ_BAAACU010000042.1"/>
</dbReference>
<dbReference type="PANTHER" id="PTHR43790">
    <property type="entry name" value="CARBOHYDRATE TRANSPORT ATP-BINDING PROTEIN MG119-RELATED"/>
    <property type="match status" value="1"/>
</dbReference>
<evidence type="ECO:0000256" key="1">
    <source>
        <dbReference type="ARBA" id="ARBA00004202"/>
    </source>
</evidence>
<reference evidence="11 12" key="1">
    <citation type="submission" date="2020-08" db="EMBL/GenBank/DDBJ databases">
        <title>Genomic Encyclopedia of Type Strains, Phase IV (KMG-IV): sequencing the most valuable type-strain genomes for metagenomic binning, comparative biology and taxonomic classification.</title>
        <authorList>
            <person name="Goeker M."/>
        </authorList>
    </citation>
    <scope>NUCLEOTIDE SEQUENCE [LARGE SCALE GENOMIC DNA]</scope>
    <source>
        <strain evidence="11 12">DSM 11805</strain>
    </source>
</reference>
<dbReference type="InterPro" id="IPR050107">
    <property type="entry name" value="ABC_carbohydrate_import_ATPase"/>
</dbReference>
<keyword evidence="4" id="KW-0762">Sugar transport</keyword>
<dbReference type="PROSITE" id="PS50893">
    <property type="entry name" value="ABC_TRANSPORTER_2"/>
    <property type="match status" value="2"/>
</dbReference>
<dbReference type="Pfam" id="PF00005">
    <property type="entry name" value="ABC_tran"/>
    <property type="match status" value="2"/>
</dbReference>
<dbReference type="EMBL" id="JACHON010000010">
    <property type="protein sequence ID" value="MBB6513312.1"/>
    <property type="molecule type" value="Genomic_DNA"/>
</dbReference>
<dbReference type="GO" id="GO:0016887">
    <property type="term" value="F:ATP hydrolysis activity"/>
    <property type="evidence" value="ECO:0007669"/>
    <property type="project" value="InterPro"/>
</dbReference>
<dbReference type="InterPro" id="IPR003593">
    <property type="entry name" value="AAA+_ATPase"/>
</dbReference>
<accession>A0A841RN54</accession>
<evidence type="ECO:0000259" key="10">
    <source>
        <dbReference type="PROSITE" id="PS50893"/>
    </source>
</evidence>
<proteinExistence type="predicted"/>
<evidence type="ECO:0000313" key="12">
    <source>
        <dbReference type="Proteomes" id="UP000572212"/>
    </source>
</evidence>
<dbReference type="PROSITE" id="PS00211">
    <property type="entry name" value="ABC_TRANSPORTER_1"/>
    <property type="match status" value="1"/>
</dbReference>
<keyword evidence="8" id="KW-1278">Translocase</keyword>
<evidence type="ECO:0000256" key="9">
    <source>
        <dbReference type="ARBA" id="ARBA00023136"/>
    </source>
</evidence>
<dbReference type="PANTHER" id="PTHR43790:SF3">
    <property type="entry name" value="D-ALLOSE IMPORT ATP-BINDING PROTEIN ALSA-RELATED"/>
    <property type="match status" value="1"/>
</dbReference>
<dbReference type="SMART" id="SM00382">
    <property type="entry name" value="AAA"/>
    <property type="match status" value="2"/>
</dbReference>
<dbReference type="InterPro" id="IPR017871">
    <property type="entry name" value="ABC_transporter-like_CS"/>
</dbReference>
<comment type="caution">
    <text evidence="11">The sequence shown here is derived from an EMBL/GenBank/DDBJ whole genome shotgun (WGS) entry which is preliminary data.</text>
</comment>
<dbReference type="AlphaFoldDB" id="A0A841RN54"/>